<evidence type="ECO:0000256" key="4">
    <source>
        <dbReference type="ARBA" id="ARBA00022741"/>
    </source>
</evidence>
<evidence type="ECO:0000256" key="2">
    <source>
        <dbReference type="ARBA" id="ARBA00006432"/>
    </source>
</evidence>
<evidence type="ECO:0000259" key="7">
    <source>
        <dbReference type="Pfam" id="PF13193"/>
    </source>
</evidence>
<dbReference type="InterPro" id="IPR045851">
    <property type="entry name" value="AMP-bd_C_sf"/>
</dbReference>
<protein>
    <recommendedName>
        <fullName evidence="10">4-coumarate--CoA ligase-like 7</fullName>
    </recommendedName>
</protein>
<keyword evidence="3" id="KW-0436">Ligase</keyword>
<dbReference type="Gene3D" id="3.30.300.30">
    <property type="match status" value="1"/>
</dbReference>
<evidence type="ECO:0000313" key="8">
    <source>
        <dbReference type="EMBL" id="KJB36451.1"/>
    </source>
</evidence>
<gene>
    <name evidence="8" type="ORF">B456_006G162900</name>
</gene>
<dbReference type="GO" id="GO:0005524">
    <property type="term" value="F:ATP binding"/>
    <property type="evidence" value="ECO:0007669"/>
    <property type="project" value="UniProtKB-KW"/>
</dbReference>
<name>A0A0D2S456_GOSRA</name>
<dbReference type="STRING" id="29730.A0A0D2S456"/>
<dbReference type="Pfam" id="PF00501">
    <property type="entry name" value="AMP-binding"/>
    <property type="match status" value="1"/>
</dbReference>
<sequence length="546" mass="60250">MAICSFNPKSQTYTSPRPPLKLPTSPDLSLTSFIFQSTSSIPHHTALIDATSNETLTFLQLKAHVSSLAYALRHQFHVAKHDVVLIFAPNSIRFPISFLAIVSLGAIATTANPSFTFTEISKQVKDSNPKLIITIPQLYSKVSQFNVPLVFLQSSSSPNLSSAIPKVSFYSDIIKNYADHFLNSNNDVQQNDVAALMYSSGTTGTSKGVMLTHKNFIASTLNFTADQDRYMEGRSVCLCFLPMFHGFGSVLTLAQLRRGNVLVSMAKFGLDKVLGAIEKYKVTHMFVVPPVIVSLAKQWQMMNNKYDLSSLKQIICSAAPLSRDLIETCANILPHVEIFQGYGMTEACGKISMENPKEGLGFSGSTGSLMPLIQAKIVSVSTMNPLPPNQIGEIWIRGPTITPGYFNNPEATKLGIDEQGWLRTGDLGYFDEQGQLFVVDRIKELIKCYGFQVAPAELEGLLLSHPDITDAVVIPFPDVKAGEVPIAYVVRDPNSSLTEEDFKQFVANKVAHYKKLRRITFLESVPKSASGKILRRELIEKVRSKI</sequence>
<dbReference type="Pfam" id="PF13193">
    <property type="entry name" value="AMP-binding_C"/>
    <property type="match status" value="1"/>
</dbReference>
<dbReference type="OMA" id="WMGKYEW"/>
<evidence type="ECO:0000256" key="3">
    <source>
        <dbReference type="ARBA" id="ARBA00022598"/>
    </source>
</evidence>
<comment type="cofactor">
    <cofactor evidence="1">
        <name>Mg(2+)</name>
        <dbReference type="ChEBI" id="CHEBI:18420"/>
    </cofactor>
</comment>
<reference evidence="8 9" key="1">
    <citation type="journal article" date="2012" name="Nature">
        <title>Repeated polyploidization of Gossypium genomes and the evolution of spinnable cotton fibres.</title>
        <authorList>
            <person name="Paterson A.H."/>
            <person name="Wendel J.F."/>
            <person name="Gundlach H."/>
            <person name="Guo H."/>
            <person name="Jenkins J."/>
            <person name="Jin D."/>
            <person name="Llewellyn D."/>
            <person name="Showmaker K.C."/>
            <person name="Shu S."/>
            <person name="Udall J."/>
            <person name="Yoo M.J."/>
            <person name="Byers R."/>
            <person name="Chen W."/>
            <person name="Doron-Faigenboim A."/>
            <person name="Duke M.V."/>
            <person name="Gong L."/>
            <person name="Grimwood J."/>
            <person name="Grover C."/>
            <person name="Grupp K."/>
            <person name="Hu G."/>
            <person name="Lee T.H."/>
            <person name="Li J."/>
            <person name="Lin L."/>
            <person name="Liu T."/>
            <person name="Marler B.S."/>
            <person name="Page J.T."/>
            <person name="Roberts A.W."/>
            <person name="Romanel E."/>
            <person name="Sanders W.S."/>
            <person name="Szadkowski E."/>
            <person name="Tan X."/>
            <person name="Tang H."/>
            <person name="Xu C."/>
            <person name="Wang J."/>
            <person name="Wang Z."/>
            <person name="Zhang D."/>
            <person name="Zhang L."/>
            <person name="Ashrafi H."/>
            <person name="Bedon F."/>
            <person name="Bowers J.E."/>
            <person name="Brubaker C.L."/>
            <person name="Chee P.W."/>
            <person name="Das S."/>
            <person name="Gingle A.R."/>
            <person name="Haigler C.H."/>
            <person name="Harker D."/>
            <person name="Hoffmann L.V."/>
            <person name="Hovav R."/>
            <person name="Jones D.C."/>
            <person name="Lemke C."/>
            <person name="Mansoor S."/>
            <person name="ur Rahman M."/>
            <person name="Rainville L.N."/>
            <person name="Rambani A."/>
            <person name="Reddy U.K."/>
            <person name="Rong J.K."/>
            <person name="Saranga Y."/>
            <person name="Scheffler B.E."/>
            <person name="Scheffler J.A."/>
            <person name="Stelly D.M."/>
            <person name="Triplett B.A."/>
            <person name="Van Deynze A."/>
            <person name="Vaslin M.F."/>
            <person name="Waghmare V.N."/>
            <person name="Walford S.A."/>
            <person name="Wright R.J."/>
            <person name="Zaki E.A."/>
            <person name="Zhang T."/>
            <person name="Dennis E.S."/>
            <person name="Mayer K.F."/>
            <person name="Peterson D.G."/>
            <person name="Rokhsar D.S."/>
            <person name="Wang X."/>
            <person name="Schmutz J."/>
        </authorList>
    </citation>
    <scope>NUCLEOTIDE SEQUENCE [LARGE SCALE GENOMIC DNA]</scope>
</reference>
<dbReference type="PROSITE" id="PS00455">
    <property type="entry name" value="AMP_BINDING"/>
    <property type="match status" value="1"/>
</dbReference>
<accession>A0A0D2S456</accession>
<keyword evidence="9" id="KW-1185">Reference proteome</keyword>
<dbReference type="EMBL" id="CM001745">
    <property type="protein sequence ID" value="KJB36451.1"/>
    <property type="molecule type" value="Genomic_DNA"/>
</dbReference>
<comment type="similarity">
    <text evidence="2">Belongs to the ATP-dependent AMP-binding enzyme family.</text>
</comment>
<dbReference type="FunFam" id="3.30.300.30:FF:000007">
    <property type="entry name" value="4-coumarate--CoA ligase 2"/>
    <property type="match status" value="1"/>
</dbReference>
<evidence type="ECO:0000256" key="5">
    <source>
        <dbReference type="ARBA" id="ARBA00022840"/>
    </source>
</evidence>
<dbReference type="OrthoDB" id="10253869at2759"/>
<evidence type="ECO:0000259" key="6">
    <source>
        <dbReference type="Pfam" id="PF00501"/>
    </source>
</evidence>
<evidence type="ECO:0008006" key="10">
    <source>
        <dbReference type="Google" id="ProtNLM"/>
    </source>
</evidence>
<dbReference type="PANTHER" id="PTHR24096:SF415">
    <property type="entry name" value="4-COUMARATE--COA LIGASE"/>
    <property type="match status" value="1"/>
</dbReference>
<dbReference type="CDD" id="cd05904">
    <property type="entry name" value="4CL"/>
    <property type="match status" value="1"/>
</dbReference>
<dbReference type="Gramene" id="KJB36451">
    <property type="protein sequence ID" value="KJB36451"/>
    <property type="gene ID" value="B456_006G162900"/>
</dbReference>
<evidence type="ECO:0000313" key="9">
    <source>
        <dbReference type="Proteomes" id="UP000032304"/>
    </source>
</evidence>
<keyword evidence="5" id="KW-0067">ATP-binding</keyword>
<dbReference type="eggNOG" id="KOG1176">
    <property type="taxonomic scope" value="Eukaryota"/>
</dbReference>
<dbReference type="GO" id="GO:0016405">
    <property type="term" value="F:CoA-ligase activity"/>
    <property type="evidence" value="ECO:0007669"/>
    <property type="project" value="TreeGrafter"/>
</dbReference>
<keyword evidence="4" id="KW-0547">Nucleotide-binding</keyword>
<feature type="domain" description="AMP-dependent synthetase/ligase" evidence="6">
    <location>
        <begin position="42"/>
        <end position="406"/>
    </location>
</feature>
<dbReference type="InterPro" id="IPR020845">
    <property type="entry name" value="AMP-binding_CS"/>
</dbReference>
<dbReference type="PANTHER" id="PTHR24096">
    <property type="entry name" value="LONG-CHAIN-FATTY-ACID--COA LIGASE"/>
    <property type="match status" value="1"/>
</dbReference>
<dbReference type="FunFam" id="3.40.50.12780:FF:000003">
    <property type="entry name" value="Long-chain-fatty-acid--CoA ligase FadD"/>
    <property type="match status" value="1"/>
</dbReference>
<evidence type="ECO:0000256" key="1">
    <source>
        <dbReference type="ARBA" id="ARBA00001946"/>
    </source>
</evidence>
<dbReference type="Proteomes" id="UP000032304">
    <property type="component" value="Chromosome 6"/>
</dbReference>
<dbReference type="InterPro" id="IPR042099">
    <property type="entry name" value="ANL_N_sf"/>
</dbReference>
<dbReference type="Gene3D" id="3.40.50.12780">
    <property type="entry name" value="N-terminal domain of ligase-like"/>
    <property type="match status" value="1"/>
</dbReference>
<proteinExistence type="inferred from homology"/>
<dbReference type="KEGG" id="gra:105799750"/>
<dbReference type="AlphaFoldDB" id="A0A0D2S456"/>
<organism evidence="8 9">
    <name type="scientific">Gossypium raimondii</name>
    <name type="common">Peruvian cotton</name>
    <name type="synonym">Gossypium klotzschianum subsp. raimondii</name>
    <dbReference type="NCBI Taxonomy" id="29730"/>
    <lineage>
        <taxon>Eukaryota</taxon>
        <taxon>Viridiplantae</taxon>
        <taxon>Streptophyta</taxon>
        <taxon>Embryophyta</taxon>
        <taxon>Tracheophyta</taxon>
        <taxon>Spermatophyta</taxon>
        <taxon>Magnoliopsida</taxon>
        <taxon>eudicotyledons</taxon>
        <taxon>Gunneridae</taxon>
        <taxon>Pentapetalae</taxon>
        <taxon>rosids</taxon>
        <taxon>malvids</taxon>
        <taxon>Malvales</taxon>
        <taxon>Malvaceae</taxon>
        <taxon>Malvoideae</taxon>
        <taxon>Gossypium</taxon>
    </lineage>
</organism>
<feature type="domain" description="AMP-binding enzyme C-terminal" evidence="7">
    <location>
        <begin position="457"/>
        <end position="532"/>
    </location>
</feature>
<dbReference type="SUPFAM" id="SSF56801">
    <property type="entry name" value="Acetyl-CoA synthetase-like"/>
    <property type="match status" value="1"/>
</dbReference>
<dbReference type="InterPro" id="IPR000873">
    <property type="entry name" value="AMP-dep_synth/lig_dom"/>
</dbReference>
<dbReference type="InterPro" id="IPR025110">
    <property type="entry name" value="AMP-bd_C"/>
</dbReference>